<organism evidence="1 2">
    <name type="scientific">Rhizobium leguminosarum</name>
    <dbReference type="NCBI Taxonomy" id="384"/>
    <lineage>
        <taxon>Bacteria</taxon>
        <taxon>Pseudomonadati</taxon>
        <taxon>Pseudomonadota</taxon>
        <taxon>Alphaproteobacteria</taxon>
        <taxon>Hyphomicrobiales</taxon>
        <taxon>Rhizobiaceae</taxon>
        <taxon>Rhizobium/Agrobacterium group</taxon>
        <taxon>Rhizobium</taxon>
    </lineage>
</organism>
<evidence type="ECO:0000313" key="1">
    <source>
        <dbReference type="EMBL" id="NYJ10977.1"/>
    </source>
</evidence>
<reference evidence="1 2" key="1">
    <citation type="submission" date="2020-07" db="EMBL/GenBank/DDBJ databases">
        <title>Genomic Encyclopedia of Type Strains, Phase IV (KMG-V): Genome sequencing to study the core and pangenomes of soil and plant-associated prokaryotes.</title>
        <authorList>
            <person name="Whitman W."/>
        </authorList>
    </citation>
    <scope>NUCLEOTIDE SEQUENCE [LARGE SCALE GENOMIC DNA]</scope>
    <source>
        <strain evidence="1 2">SEMIA 4052</strain>
    </source>
</reference>
<sequence>MTDRHLRLDGHRLVERLCVRYQKLPIFEFRQVSFDRIVEMHTRLLVQHHQRYGGDRPGHRVDAGDEVALPRPLGFDVGVPGAVEKGEFSMTRDEHRTTRPAPGVAISLHPPLQSRQPRLVEAEVPRVTNWFATKLTHRANVLSQAKVLWTILRFPRIITIVACLERVHCASFWPGFPSIILSRLGYRSV</sequence>
<dbReference type="AlphaFoldDB" id="A0A7Z0DX34"/>
<evidence type="ECO:0000313" key="2">
    <source>
        <dbReference type="Proteomes" id="UP000535276"/>
    </source>
</evidence>
<accession>A0A7Z0DX34</accession>
<gene>
    <name evidence="1" type="ORF">GGI64_002024</name>
</gene>
<dbReference type="Proteomes" id="UP000535276">
    <property type="component" value="Unassembled WGS sequence"/>
</dbReference>
<protein>
    <submittedName>
        <fullName evidence="1">Uncharacterized protein</fullName>
    </submittedName>
</protein>
<comment type="caution">
    <text evidence="1">The sequence shown here is derived from an EMBL/GenBank/DDBJ whole genome shotgun (WGS) entry which is preliminary data.</text>
</comment>
<proteinExistence type="predicted"/>
<dbReference type="EMBL" id="JACBZV010000002">
    <property type="protein sequence ID" value="NYJ10977.1"/>
    <property type="molecule type" value="Genomic_DNA"/>
</dbReference>
<name>A0A7Z0DX34_RHILE</name>